<keyword evidence="3 10" id="KW-0813">Transport</keyword>
<evidence type="ECO:0000256" key="6">
    <source>
        <dbReference type="ARBA" id="ARBA00022692"/>
    </source>
</evidence>
<feature type="compositionally biased region" description="Low complexity" evidence="11">
    <location>
        <begin position="129"/>
        <end position="145"/>
    </location>
</feature>
<sequence length="253" mass="26902">MNAPFLDRAEQRQWVFAGLTALAAHGVLAWTLTAWDKEPVPPMPEPVVLVELPPASGASSPAPEQPSSDPRPADPVPIEQIHASLDRPVTRAPAPPVPAASPKQSPVAQPQPMALRNNSPVILPSPRTAVSAGPAAAAPEKAPSSETSGDSPQARKEKADYFAMVSAHLNRRKQYPSEARKARQQGVVKVRFTVGRSGNISGVSIRGSSGYAILDEATLALMQRVAPLPRMPDTMVQGSVTITLPIDYSLRTR</sequence>
<keyword evidence="7 10" id="KW-0653">Protein transport</keyword>
<keyword evidence="9" id="KW-0472">Membrane</keyword>
<evidence type="ECO:0000313" key="13">
    <source>
        <dbReference type="EMBL" id="NVD28847.1"/>
    </source>
</evidence>
<keyword evidence="5 10" id="KW-0997">Cell inner membrane</keyword>
<gene>
    <name evidence="13" type="ORF">HUO14_13175</name>
</gene>
<comment type="similarity">
    <text evidence="2 10">Belongs to the TonB family.</text>
</comment>
<keyword evidence="14" id="KW-1185">Reference proteome</keyword>
<evidence type="ECO:0000256" key="10">
    <source>
        <dbReference type="RuleBase" id="RU362123"/>
    </source>
</evidence>
<comment type="caution">
    <text evidence="13">The sequence shown here is derived from an EMBL/GenBank/DDBJ whole genome shotgun (WGS) entry which is preliminary data.</text>
</comment>
<dbReference type="Pfam" id="PF03544">
    <property type="entry name" value="TonB_C"/>
    <property type="match status" value="1"/>
</dbReference>
<dbReference type="Gene3D" id="3.30.1150.10">
    <property type="match status" value="1"/>
</dbReference>
<evidence type="ECO:0000259" key="12">
    <source>
        <dbReference type="PROSITE" id="PS52015"/>
    </source>
</evidence>
<dbReference type="SUPFAM" id="SSF74653">
    <property type="entry name" value="TolA/TonB C-terminal domain"/>
    <property type="match status" value="1"/>
</dbReference>
<feature type="compositionally biased region" description="Low complexity" evidence="11">
    <location>
        <begin position="46"/>
        <end position="70"/>
    </location>
</feature>
<keyword evidence="10" id="KW-0735">Signal-anchor</keyword>
<evidence type="ECO:0000256" key="9">
    <source>
        <dbReference type="ARBA" id="ARBA00023136"/>
    </source>
</evidence>
<dbReference type="EMBL" id="JABWMH010000004">
    <property type="protein sequence ID" value="NVD28847.1"/>
    <property type="molecule type" value="Genomic_DNA"/>
</dbReference>
<comment type="function">
    <text evidence="10">Interacts with outer membrane receptor proteins that carry out high-affinity binding and energy dependent uptake into the periplasmic space of specific substrates. It could act to transduce energy from the cytoplasmic membrane to specific energy-requiring processes in the outer membrane, resulting in the release into the periplasm of ligands bound by these outer membrane proteins.</text>
</comment>
<dbReference type="PANTHER" id="PTHR33446">
    <property type="entry name" value="PROTEIN TONB-RELATED"/>
    <property type="match status" value="1"/>
</dbReference>
<evidence type="ECO:0000313" key="14">
    <source>
        <dbReference type="Proteomes" id="UP000652427"/>
    </source>
</evidence>
<protein>
    <recommendedName>
        <fullName evidence="10">Protein TonB</fullName>
    </recommendedName>
</protein>
<evidence type="ECO:0000256" key="2">
    <source>
        <dbReference type="ARBA" id="ARBA00006555"/>
    </source>
</evidence>
<reference evidence="13 14" key="1">
    <citation type="submission" date="2020-06" db="EMBL/GenBank/DDBJ databases">
        <authorList>
            <person name="Kim S.-J."/>
            <person name="Park S.-J."/>
        </authorList>
    </citation>
    <scope>NUCLEOTIDE SEQUENCE [LARGE SCALE GENOMIC DNA]</scope>
    <source>
        <strain evidence="13 14">SW-151</strain>
    </source>
</reference>
<feature type="compositionally biased region" description="Low complexity" evidence="11">
    <location>
        <begin position="100"/>
        <end position="112"/>
    </location>
</feature>
<dbReference type="PRINTS" id="PR01374">
    <property type="entry name" value="TONBPROTEIN"/>
</dbReference>
<evidence type="ECO:0000256" key="5">
    <source>
        <dbReference type="ARBA" id="ARBA00022519"/>
    </source>
</evidence>
<feature type="region of interest" description="Disordered" evidence="11">
    <location>
        <begin position="40"/>
        <end position="156"/>
    </location>
</feature>
<dbReference type="NCBIfam" id="TIGR01352">
    <property type="entry name" value="tonB_Cterm"/>
    <property type="match status" value="1"/>
</dbReference>
<organism evidence="13 14">
    <name type="scientific">Parasphingorhabdus flavimaris</name>
    <dbReference type="NCBI Taxonomy" id="266812"/>
    <lineage>
        <taxon>Bacteria</taxon>
        <taxon>Pseudomonadati</taxon>
        <taxon>Pseudomonadota</taxon>
        <taxon>Alphaproteobacteria</taxon>
        <taxon>Sphingomonadales</taxon>
        <taxon>Sphingomonadaceae</taxon>
        <taxon>Parasphingorhabdus</taxon>
    </lineage>
</organism>
<evidence type="ECO:0000256" key="4">
    <source>
        <dbReference type="ARBA" id="ARBA00022475"/>
    </source>
</evidence>
<evidence type="ECO:0000256" key="8">
    <source>
        <dbReference type="ARBA" id="ARBA00022989"/>
    </source>
</evidence>
<dbReference type="Proteomes" id="UP000652427">
    <property type="component" value="Unassembled WGS sequence"/>
</dbReference>
<keyword evidence="8" id="KW-1133">Transmembrane helix</keyword>
<evidence type="ECO:0000256" key="11">
    <source>
        <dbReference type="SAM" id="MobiDB-lite"/>
    </source>
</evidence>
<dbReference type="InterPro" id="IPR003538">
    <property type="entry name" value="TonB"/>
</dbReference>
<proteinExistence type="inferred from homology"/>
<keyword evidence="4 10" id="KW-1003">Cell membrane</keyword>
<evidence type="ECO:0000256" key="3">
    <source>
        <dbReference type="ARBA" id="ARBA00022448"/>
    </source>
</evidence>
<evidence type="ECO:0000256" key="7">
    <source>
        <dbReference type="ARBA" id="ARBA00022927"/>
    </source>
</evidence>
<evidence type="ECO:0000256" key="1">
    <source>
        <dbReference type="ARBA" id="ARBA00004383"/>
    </source>
</evidence>
<accession>A0ABX2N551</accession>
<dbReference type="InterPro" id="IPR051045">
    <property type="entry name" value="TonB-dependent_transducer"/>
</dbReference>
<comment type="subcellular location">
    <subcellularLocation>
        <location evidence="1 10">Cell inner membrane</location>
        <topology evidence="1 10">Single-pass membrane protein</topology>
        <orientation evidence="1 10">Periplasmic side</orientation>
    </subcellularLocation>
</comment>
<feature type="domain" description="TonB C-terminal" evidence="12">
    <location>
        <begin position="160"/>
        <end position="253"/>
    </location>
</feature>
<dbReference type="InterPro" id="IPR037682">
    <property type="entry name" value="TonB_C"/>
</dbReference>
<dbReference type="RefSeq" id="WP_176280303.1">
    <property type="nucleotide sequence ID" value="NZ_JABWMH010000004.1"/>
</dbReference>
<keyword evidence="6" id="KW-0812">Transmembrane</keyword>
<dbReference type="PROSITE" id="PS52015">
    <property type="entry name" value="TONB_CTD"/>
    <property type="match status" value="1"/>
</dbReference>
<name>A0ABX2N551_9SPHN</name>
<dbReference type="InterPro" id="IPR006260">
    <property type="entry name" value="TonB/TolA_C"/>
</dbReference>
<dbReference type="PANTHER" id="PTHR33446:SF2">
    <property type="entry name" value="PROTEIN TONB"/>
    <property type="match status" value="1"/>
</dbReference>